<feature type="repeat" description="WD" evidence="8">
    <location>
        <begin position="321"/>
        <end position="362"/>
    </location>
</feature>
<feature type="repeat" description="WD" evidence="8">
    <location>
        <begin position="375"/>
        <end position="416"/>
    </location>
</feature>
<dbReference type="SMART" id="SM00667">
    <property type="entry name" value="LisH"/>
    <property type="match status" value="1"/>
</dbReference>
<dbReference type="PRINTS" id="PR00320">
    <property type="entry name" value="GPROTEINBRPT"/>
</dbReference>
<dbReference type="GO" id="GO:0006367">
    <property type="term" value="P:transcription initiation at RNA polymerase II promoter"/>
    <property type="evidence" value="ECO:0007669"/>
    <property type="project" value="TreeGrafter"/>
</dbReference>
<dbReference type="InterPro" id="IPR036322">
    <property type="entry name" value="WD40_repeat_dom_sf"/>
</dbReference>
<dbReference type="PROSITE" id="PS00678">
    <property type="entry name" value="WD_REPEATS_1"/>
    <property type="match status" value="3"/>
</dbReference>
<dbReference type="PROSITE" id="PS50294">
    <property type="entry name" value="WD_REPEATS_REGION"/>
    <property type="match status" value="5"/>
</dbReference>
<dbReference type="InterPro" id="IPR019775">
    <property type="entry name" value="WD40_repeat_CS"/>
</dbReference>
<name>A0AAE9WGR6_9SCHI</name>
<evidence type="ECO:0000256" key="4">
    <source>
        <dbReference type="ARBA" id="ARBA00022737"/>
    </source>
</evidence>
<dbReference type="SUPFAM" id="SSF160897">
    <property type="entry name" value="Taf5 N-terminal domain-like"/>
    <property type="match status" value="1"/>
</dbReference>
<organism evidence="11 12">
    <name type="scientific">Schizosaccharomyces osmophilus</name>
    <dbReference type="NCBI Taxonomy" id="2545709"/>
    <lineage>
        <taxon>Eukaryota</taxon>
        <taxon>Fungi</taxon>
        <taxon>Dikarya</taxon>
        <taxon>Ascomycota</taxon>
        <taxon>Taphrinomycotina</taxon>
        <taxon>Schizosaccharomycetes</taxon>
        <taxon>Schizosaccharomycetales</taxon>
        <taxon>Schizosaccharomycetaceae</taxon>
        <taxon>Schizosaccharomyces</taxon>
    </lineage>
</organism>
<feature type="repeat" description="WD" evidence="8">
    <location>
        <begin position="417"/>
        <end position="449"/>
    </location>
</feature>
<dbReference type="InterPro" id="IPR020472">
    <property type="entry name" value="WD40_PAC1"/>
</dbReference>
<evidence type="ECO:0000256" key="7">
    <source>
        <dbReference type="ARBA" id="ARBA00023242"/>
    </source>
</evidence>
<feature type="region of interest" description="Disordered" evidence="9">
    <location>
        <begin position="358"/>
        <end position="377"/>
    </location>
</feature>
<dbReference type="PANTHER" id="PTHR19879">
    <property type="entry name" value="TRANSCRIPTION INITIATION FACTOR TFIID"/>
    <property type="match status" value="1"/>
</dbReference>
<dbReference type="PROSITE" id="PS50082">
    <property type="entry name" value="WD_REPEATS_2"/>
    <property type="match status" value="6"/>
</dbReference>
<evidence type="ECO:0000256" key="6">
    <source>
        <dbReference type="ARBA" id="ARBA00023163"/>
    </source>
</evidence>
<dbReference type="PROSITE" id="PS50896">
    <property type="entry name" value="LISH"/>
    <property type="match status" value="1"/>
</dbReference>
<evidence type="ECO:0000256" key="8">
    <source>
        <dbReference type="PROSITE-ProRule" id="PRU00221"/>
    </source>
</evidence>
<keyword evidence="5" id="KW-0805">Transcription regulation</keyword>
<feature type="repeat" description="WD" evidence="8">
    <location>
        <begin position="459"/>
        <end position="500"/>
    </location>
</feature>
<dbReference type="Pfam" id="PF00400">
    <property type="entry name" value="WD40"/>
    <property type="match status" value="6"/>
</dbReference>
<evidence type="ECO:0000256" key="5">
    <source>
        <dbReference type="ARBA" id="ARBA00023015"/>
    </source>
</evidence>
<dbReference type="KEGG" id="som:SOMG_04320"/>
<evidence type="ECO:0000256" key="2">
    <source>
        <dbReference type="ARBA" id="ARBA00009435"/>
    </source>
</evidence>
<dbReference type="Gene3D" id="1.25.40.500">
    <property type="entry name" value="TFIID subunit TAF5, NTD2 domain"/>
    <property type="match status" value="1"/>
</dbReference>
<comment type="similarity">
    <text evidence="2">Belongs to the WD repeat TAF5 family.</text>
</comment>
<dbReference type="InterPro" id="IPR015943">
    <property type="entry name" value="WD40/YVTN_repeat-like_dom_sf"/>
</dbReference>
<dbReference type="RefSeq" id="XP_056039105.1">
    <property type="nucleotide sequence ID" value="XM_056183107.1"/>
</dbReference>
<dbReference type="CDD" id="cd00200">
    <property type="entry name" value="WD40"/>
    <property type="match status" value="1"/>
</dbReference>
<keyword evidence="6" id="KW-0804">Transcription</keyword>
<dbReference type="InterPro" id="IPR006594">
    <property type="entry name" value="LisH"/>
</dbReference>
<dbReference type="InterPro" id="IPR037264">
    <property type="entry name" value="TFIID_NTD2_sf"/>
</dbReference>
<evidence type="ECO:0000259" key="10">
    <source>
        <dbReference type="Pfam" id="PF04494"/>
    </source>
</evidence>
<accession>A0AAE9WGR6</accession>
<dbReference type="Pfam" id="PF04494">
    <property type="entry name" value="TFIID_NTD2"/>
    <property type="match status" value="1"/>
</dbReference>
<feature type="compositionally biased region" description="Polar residues" evidence="9">
    <location>
        <begin position="362"/>
        <end position="376"/>
    </location>
</feature>
<feature type="domain" description="TFIID subunit TAF5 NTD2" evidence="10">
    <location>
        <begin position="52"/>
        <end position="183"/>
    </location>
</feature>
<proteinExistence type="inferred from homology"/>
<keyword evidence="7" id="KW-0539">Nucleus</keyword>
<evidence type="ECO:0000313" key="11">
    <source>
        <dbReference type="EMBL" id="WBW74862.1"/>
    </source>
</evidence>
<dbReference type="InterPro" id="IPR007582">
    <property type="entry name" value="TFIID_NTD2"/>
</dbReference>
<reference evidence="11 12" key="1">
    <citation type="journal article" date="2023" name="G3 (Bethesda)">
        <title>A high-quality reference genome for the fission yeast Schizosaccharomyces osmophilus.</title>
        <authorList>
            <person name="Jia G.S."/>
            <person name="Zhang W.C."/>
            <person name="Liang Y."/>
            <person name="Liu X.H."/>
            <person name="Rhind N."/>
            <person name="Pidoux A."/>
            <person name="Brysch-Herzberg M."/>
            <person name="Du L.L."/>
        </authorList>
    </citation>
    <scope>NUCLEOTIDE SEQUENCE [LARGE SCALE GENOMIC DNA]</scope>
    <source>
        <strain evidence="11 12">CBS 15793</strain>
    </source>
</reference>
<dbReference type="GO" id="GO:0016251">
    <property type="term" value="F:RNA polymerase II general transcription initiation factor activity"/>
    <property type="evidence" value="ECO:0007669"/>
    <property type="project" value="TreeGrafter"/>
</dbReference>
<dbReference type="Gene3D" id="2.130.10.10">
    <property type="entry name" value="YVTN repeat-like/Quinoprotein amine dehydrogenase"/>
    <property type="match status" value="3"/>
</dbReference>
<evidence type="ECO:0000256" key="9">
    <source>
        <dbReference type="SAM" id="MobiDB-lite"/>
    </source>
</evidence>
<dbReference type="SMART" id="SM00320">
    <property type="entry name" value="WD40"/>
    <property type="match status" value="6"/>
</dbReference>
<evidence type="ECO:0000256" key="3">
    <source>
        <dbReference type="ARBA" id="ARBA00022574"/>
    </source>
</evidence>
<protein>
    <submittedName>
        <fullName evidence="11">SAGA complex/TATA-binding protein associated factor/transcription factor TFIID complex subunit Taf5</fullName>
    </submittedName>
</protein>
<dbReference type="SUPFAM" id="SSF50978">
    <property type="entry name" value="WD40 repeat-like"/>
    <property type="match status" value="1"/>
</dbReference>
<keyword evidence="3 8" id="KW-0853">WD repeat</keyword>
<dbReference type="InterPro" id="IPR001680">
    <property type="entry name" value="WD40_rpt"/>
</dbReference>
<dbReference type="Pfam" id="PF08513">
    <property type="entry name" value="LisH"/>
    <property type="match status" value="1"/>
</dbReference>
<feature type="repeat" description="WD" evidence="8">
    <location>
        <begin position="501"/>
        <end position="542"/>
    </location>
</feature>
<keyword evidence="4" id="KW-0677">Repeat</keyword>
<gene>
    <name evidence="11" type="primary">taf5</name>
    <name evidence="11" type="ORF">SOMG_04320</name>
</gene>
<dbReference type="GeneID" id="80877796"/>
<keyword evidence="12" id="KW-1185">Reference proteome</keyword>
<sequence>MSAGNGTQAQDLNRIVLDYLAKKGYARTEAMLRLEASDSGISVEEKLKNIRETPDAYAHTYTLLRDWVDSSLELYKSELRRILFPIFVHSFLDLLSLDRYDTAKQFYDMFMKDHEDLHSWDVKCLKSLSLPSHVNEDPVAQQYRKNKYQLNFSRITFDLLLHFLFENISNGGTVIIQLINRHVDIHIVPGRPTLSTSHGILNEQEGITGQLLDRGEGQLQPVRLSHMPMDKEMEKIVEMDLEEEDLMHMDPVTKQSPSNLLGEFRKAHPANAEDAPSRDYIPLPPHKGADITAEVEAVKDWSKRLHLGTRASLPSVCMYTFHDTNSAMNCAEFSPDTTMIASGFQESYIRLWSLKPDKKSSSRTANEPASNSTRLLSHSGPVYGTKFSPDNKYLLSCSEDRSARLWSVDTKTALVAYKGHSGPVWDVAFGPFGHYFATASHDQTALLWSCDHIYPLRVFAGHLSDVDCVTFHPNSAYVLTGSNDKTCRLWDVHRGHSVRVFNGHTKPVTAVAIAPDGHTVASADYDGLIHLWDIGSGRRIKTMKGHQGGIYSLSFSQESSVLVSGGADYTVRAWDVLKTNYSDSVSGSLAGSVVTPYSNTDADAFESTAAWATSPDQMVRLNTKQTPIYQVSFTRRNLCMSISAS</sequence>
<comment type="subcellular location">
    <subcellularLocation>
        <location evidence="1">Nucleus</location>
    </subcellularLocation>
</comment>
<dbReference type="GO" id="GO:0005669">
    <property type="term" value="C:transcription factor TFIID complex"/>
    <property type="evidence" value="ECO:0007669"/>
    <property type="project" value="TreeGrafter"/>
</dbReference>
<feature type="repeat" description="WD" evidence="8">
    <location>
        <begin position="543"/>
        <end position="576"/>
    </location>
</feature>
<dbReference type="Proteomes" id="UP001212411">
    <property type="component" value="Chromosome 3"/>
</dbReference>
<dbReference type="PANTHER" id="PTHR19879:SF1">
    <property type="entry name" value="CANNONBALL-RELATED"/>
    <property type="match status" value="1"/>
</dbReference>
<evidence type="ECO:0000256" key="1">
    <source>
        <dbReference type="ARBA" id="ARBA00004123"/>
    </source>
</evidence>
<dbReference type="AlphaFoldDB" id="A0AAE9WGR6"/>
<evidence type="ECO:0000313" key="12">
    <source>
        <dbReference type="Proteomes" id="UP001212411"/>
    </source>
</evidence>
<dbReference type="CDD" id="cd08044">
    <property type="entry name" value="TAF5_NTD2"/>
    <property type="match status" value="1"/>
</dbReference>
<dbReference type="EMBL" id="CP115613">
    <property type="protein sequence ID" value="WBW74862.1"/>
    <property type="molecule type" value="Genomic_DNA"/>
</dbReference>